<dbReference type="SUPFAM" id="SSF51735">
    <property type="entry name" value="NAD(P)-binding Rossmann-fold domains"/>
    <property type="match status" value="1"/>
</dbReference>
<dbReference type="InterPro" id="IPR051164">
    <property type="entry name" value="NmrA-like_oxidored"/>
</dbReference>
<dbReference type="EMBL" id="SWFS01000078">
    <property type="protein sequence ID" value="KAA8916857.1"/>
    <property type="molecule type" value="Genomic_DNA"/>
</dbReference>
<comment type="caution">
    <text evidence="4">The sequence shown here is derived from an EMBL/GenBank/DDBJ whole genome shotgun (WGS) entry which is preliminary data.</text>
</comment>
<dbReference type="CDD" id="cd05251">
    <property type="entry name" value="NmrA_like_SDR_a"/>
    <property type="match status" value="1"/>
</dbReference>
<evidence type="ECO:0000256" key="2">
    <source>
        <dbReference type="ARBA" id="ARBA00022857"/>
    </source>
</evidence>
<dbReference type="PANTHER" id="PTHR42748">
    <property type="entry name" value="NITROGEN METABOLITE REPRESSION PROTEIN NMRA FAMILY MEMBER"/>
    <property type="match status" value="1"/>
</dbReference>
<accession>A0A642VB68</accession>
<organism evidence="4 5">
    <name type="scientific">Trichomonascus ciferrii</name>
    <dbReference type="NCBI Taxonomy" id="44093"/>
    <lineage>
        <taxon>Eukaryota</taxon>
        <taxon>Fungi</taxon>
        <taxon>Dikarya</taxon>
        <taxon>Ascomycota</taxon>
        <taxon>Saccharomycotina</taxon>
        <taxon>Dipodascomycetes</taxon>
        <taxon>Dipodascales</taxon>
        <taxon>Trichomonascaceae</taxon>
        <taxon>Trichomonascus</taxon>
        <taxon>Trichomonascus ciferrii complex</taxon>
    </lineage>
</organism>
<evidence type="ECO:0000259" key="3">
    <source>
        <dbReference type="Pfam" id="PF05368"/>
    </source>
</evidence>
<dbReference type="Pfam" id="PF05368">
    <property type="entry name" value="NmrA"/>
    <property type="match status" value="1"/>
</dbReference>
<feature type="domain" description="NmrA-like" evidence="3">
    <location>
        <begin position="5"/>
        <end position="299"/>
    </location>
</feature>
<dbReference type="PANTHER" id="PTHR42748:SF11">
    <property type="entry name" value="NMRA-LIKE DOMAIN-CONTAINING PROTEIN"/>
    <property type="match status" value="1"/>
</dbReference>
<keyword evidence="5" id="KW-1185">Reference proteome</keyword>
<sequence>MGEQQLLGVIGATGKQGGSVINFVLNDSELSKKFKVRAITRDPKAPAARSLADRGVEVVKGDVEEPDILQKALEGVDVLFAMTTMAIAARTEFDVGKDVADAAVEAGVKYLIFSTLPNAHKISSGKYSVPHFDNKAKTEGYIRSLPIKSSFFCPGLFMQNFLTLLTPQPQNDGTYVLETTMQQDTKIPLIDVVKDAGNYVAAILANPDQYVGEVVFGASEYLNMEEIAQQMSQVTGKTIKYRKADPLGFLNFLPDDTRNDLLAMFAYYDDFGFYGDLTQQAFTETTKSPRNHVASLKEFLNSNLLPL</sequence>
<dbReference type="AlphaFoldDB" id="A0A642VB68"/>
<evidence type="ECO:0000256" key="1">
    <source>
        <dbReference type="ARBA" id="ARBA00006328"/>
    </source>
</evidence>
<dbReference type="InterPro" id="IPR008030">
    <property type="entry name" value="NmrA-like"/>
</dbReference>
<protein>
    <recommendedName>
        <fullName evidence="3">NmrA-like domain-containing protein</fullName>
    </recommendedName>
</protein>
<comment type="similarity">
    <text evidence="1">Belongs to the NmrA-type oxidoreductase family.</text>
</comment>
<dbReference type="Gene3D" id="3.40.50.720">
    <property type="entry name" value="NAD(P)-binding Rossmann-like Domain"/>
    <property type="match status" value="1"/>
</dbReference>
<dbReference type="Gene3D" id="3.90.25.10">
    <property type="entry name" value="UDP-galactose 4-epimerase, domain 1"/>
    <property type="match status" value="1"/>
</dbReference>
<dbReference type="InterPro" id="IPR036291">
    <property type="entry name" value="NAD(P)-bd_dom_sf"/>
</dbReference>
<dbReference type="Proteomes" id="UP000761534">
    <property type="component" value="Unassembled WGS sequence"/>
</dbReference>
<dbReference type="GO" id="GO:0005634">
    <property type="term" value="C:nucleus"/>
    <property type="evidence" value="ECO:0007669"/>
    <property type="project" value="TreeGrafter"/>
</dbReference>
<evidence type="ECO:0000313" key="5">
    <source>
        <dbReference type="Proteomes" id="UP000761534"/>
    </source>
</evidence>
<gene>
    <name evidence="4" type="ORF">TRICI_000976</name>
</gene>
<keyword evidence="2" id="KW-0521">NADP</keyword>
<reference evidence="4" key="1">
    <citation type="journal article" date="2019" name="G3 (Bethesda)">
        <title>Genome Assemblies of Two Rare Opportunistic Yeast Pathogens: Diutina rugosa (syn. Candida rugosa) and Trichomonascus ciferrii (syn. Candida ciferrii).</title>
        <authorList>
            <person name="Mixao V."/>
            <person name="Saus E."/>
            <person name="Hansen A.P."/>
            <person name="Lass-Florl C."/>
            <person name="Gabaldon T."/>
        </authorList>
    </citation>
    <scope>NUCLEOTIDE SEQUENCE</scope>
    <source>
        <strain evidence="4">CBS 4856</strain>
    </source>
</reference>
<evidence type="ECO:0000313" key="4">
    <source>
        <dbReference type="EMBL" id="KAA8916857.1"/>
    </source>
</evidence>
<dbReference type="OrthoDB" id="4083373at2759"/>
<dbReference type="VEuPathDB" id="FungiDB:TRICI_000976"/>
<proteinExistence type="inferred from homology"/>
<name>A0A642VB68_9ASCO</name>